<sequence length="68" mass="6857">MPGNRPSMLASALTRGADALIVDLEDAVPPAEKLSTRAAVADWLATLPAGAPVWIRVNAGPCAAPPGP</sequence>
<dbReference type="SUPFAM" id="SSF51621">
    <property type="entry name" value="Phosphoenolpyruvate/pyruvate domain"/>
    <property type="match status" value="1"/>
</dbReference>
<dbReference type="EMBL" id="AP023356">
    <property type="protein sequence ID" value="BCJ40790.1"/>
    <property type="molecule type" value="Genomic_DNA"/>
</dbReference>
<reference evidence="3 4" key="1">
    <citation type="submission" date="2020-08" db="EMBL/GenBank/DDBJ databases">
        <title>Whole genome shotgun sequence of Actinoplanes ianthinogenes NBRC 13996.</title>
        <authorList>
            <person name="Komaki H."/>
            <person name="Tamura T."/>
        </authorList>
    </citation>
    <scope>NUCLEOTIDE SEQUENCE [LARGE SCALE GENOMIC DNA]</scope>
    <source>
        <strain evidence="3 4">NBRC 13996</strain>
    </source>
</reference>
<organism evidence="3 4">
    <name type="scientific">Actinoplanes ianthinogenes</name>
    <dbReference type="NCBI Taxonomy" id="122358"/>
    <lineage>
        <taxon>Bacteria</taxon>
        <taxon>Bacillati</taxon>
        <taxon>Actinomycetota</taxon>
        <taxon>Actinomycetes</taxon>
        <taxon>Micromonosporales</taxon>
        <taxon>Micromonosporaceae</taxon>
        <taxon>Actinoplanes</taxon>
    </lineage>
</organism>
<keyword evidence="4" id="KW-1185">Reference proteome</keyword>
<evidence type="ECO:0000256" key="1">
    <source>
        <dbReference type="ARBA" id="ARBA00022723"/>
    </source>
</evidence>
<evidence type="ECO:0000313" key="4">
    <source>
        <dbReference type="Proteomes" id="UP000676967"/>
    </source>
</evidence>
<gene>
    <name evidence="3" type="ORF">Aiant_14470</name>
</gene>
<dbReference type="InterPro" id="IPR005000">
    <property type="entry name" value="Aldolase/citrate-lyase_domain"/>
</dbReference>
<feature type="domain" description="HpcH/HpaI aldolase/citrate lyase" evidence="2">
    <location>
        <begin position="1"/>
        <end position="59"/>
    </location>
</feature>
<dbReference type="InterPro" id="IPR015813">
    <property type="entry name" value="Pyrv/PenolPyrv_kinase-like_dom"/>
</dbReference>
<dbReference type="InterPro" id="IPR040442">
    <property type="entry name" value="Pyrv_kinase-like_dom_sf"/>
</dbReference>
<keyword evidence="1" id="KW-0479">Metal-binding</keyword>
<proteinExistence type="predicted"/>
<evidence type="ECO:0000259" key="2">
    <source>
        <dbReference type="Pfam" id="PF03328"/>
    </source>
</evidence>
<dbReference type="Pfam" id="PF03328">
    <property type="entry name" value="HpcH_HpaI"/>
    <property type="match status" value="1"/>
</dbReference>
<dbReference type="Proteomes" id="UP000676967">
    <property type="component" value="Chromosome"/>
</dbReference>
<protein>
    <recommendedName>
        <fullName evidence="2">HpcH/HpaI aldolase/citrate lyase domain-containing protein</fullName>
    </recommendedName>
</protein>
<name>A0ABN6C5J9_9ACTN</name>
<evidence type="ECO:0000313" key="3">
    <source>
        <dbReference type="EMBL" id="BCJ40790.1"/>
    </source>
</evidence>
<dbReference type="Gene3D" id="3.20.20.60">
    <property type="entry name" value="Phosphoenolpyruvate-binding domains"/>
    <property type="match status" value="1"/>
</dbReference>
<accession>A0ABN6C5J9</accession>